<keyword evidence="3" id="KW-1185">Reference proteome</keyword>
<dbReference type="CDD" id="cd02440">
    <property type="entry name" value="AdoMet_MTases"/>
    <property type="match status" value="1"/>
</dbReference>
<dbReference type="InterPro" id="IPR029063">
    <property type="entry name" value="SAM-dependent_MTases_sf"/>
</dbReference>
<dbReference type="RefSeq" id="WP_207113083.1">
    <property type="nucleotide sequence ID" value="NZ_JAFLWD010000031.1"/>
</dbReference>
<dbReference type="Pfam" id="PF13649">
    <property type="entry name" value="Methyltransf_25"/>
    <property type="match status" value="1"/>
</dbReference>
<evidence type="ECO:0000313" key="2">
    <source>
        <dbReference type="EMBL" id="MBO0441057.1"/>
    </source>
</evidence>
<proteinExistence type="predicted"/>
<comment type="caution">
    <text evidence="2">The sequence shown here is derived from an EMBL/GenBank/DDBJ whole genome shotgun (WGS) entry which is preliminary data.</text>
</comment>
<evidence type="ECO:0000259" key="1">
    <source>
        <dbReference type="Pfam" id="PF13649"/>
    </source>
</evidence>
<dbReference type="SUPFAM" id="SSF53335">
    <property type="entry name" value="S-adenosyl-L-methionine-dependent methyltransferases"/>
    <property type="match status" value="1"/>
</dbReference>
<dbReference type="Proteomes" id="UP000664632">
    <property type="component" value="Unassembled WGS sequence"/>
</dbReference>
<reference evidence="2 3" key="1">
    <citation type="submission" date="2021-03" db="EMBL/GenBank/DDBJ databases">
        <title>Enterococcal diversity collection.</title>
        <authorList>
            <person name="Gilmore M.S."/>
            <person name="Schwartzman J."/>
            <person name="Van Tyne D."/>
            <person name="Martin M."/>
            <person name="Earl A.M."/>
            <person name="Manson A.L."/>
            <person name="Straub T."/>
            <person name="Salamzade R."/>
            <person name="Saavedra J."/>
            <person name="Lebreton F."/>
            <person name="Prichula J."/>
            <person name="Schaufler K."/>
            <person name="Gaca A."/>
            <person name="Sgardioli B."/>
            <person name="Wagenaar J."/>
            <person name="Strong T."/>
        </authorList>
    </citation>
    <scope>NUCLEOTIDE SEQUENCE [LARGE SCALE GENOMIC DNA]</scope>
    <source>
        <strain evidence="2 3">DIV0869a</strain>
    </source>
</reference>
<evidence type="ECO:0000313" key="3">
    <source>
        <dbReference type="Proteomes" id="UP000664632"/>
    </source>
</evidence>
<dbReference type="GO" id="GO:0008168">
    <property type="term" value="F:methyltransferase activity"/>
    <property type="evidence" value="ECO:0007669"/>
    <property type="project" value="UniProtKB-KW"/>
</dbReference>
<keyword evidence="2" id="KW-0808">Transferase</keyword>
<dbReference type="GO" id="GO:0032259">
    <property type="term" value="P:methylation"/>
    <property type="evidence" value="ECO:0007669"/>
    <property type="project" value="UniProtKB-KW"/>
</dbReference>
<dbReference type="InterPro" id="IPR041698">
    <property type="entry name" value="Methyltransf_25"/>
</dbReference>
<protein>
    <submittedName>
        <fullName evidence="2">Class I SAM-dependent methyltransferase</fullName>
    </submittedName>
</protein>
<feature type="domain" description="Methyltransferase" evidence="1">
    <location>
        <begin position="59"/>
        <end position="151"/>
    </location>
</feature>
<accession>A0ABS3H0L9</accession>
<keyword evidence="2" id="KW-0489">Methyltransferase</keyword>
<sequence>MYETLFFGTFKSKLKEEIEITNNIYQEPVFASYYESIAQGNMNGDLDYYLTSFNENDRVLEIGTGNGRILKPLLRQGIEIYGIEPEEEMLTFLNEEEKSRVYIGGIEDIHHFEHSGNYTHIIIPATSVSLFDEQFFLTFLKNVKQLLTSKGKILFDFLSPDCIAELHEKVSVEKINDQLFMSGNFIKEKQFIYNIYTKTTDGERKLGYSVKNIYSVDQVNKLSALFGYKAHVLRDHKGYVMMEVVNDEL</sequence>
<dbReference type="Gene3D" id="3.40.50.150">
    <property type="entry name" value="Vaccinia Virus protein VP39"/>
    <property type="match status" value="1"/>
</dbReference>
<dbReference type="EMBL" id="JAFLWD010000031">
    <property type="protein sequence ID" value="MBO0441057.1"/>
    <property type="molecule type" value="Genomic_DNA"/>
</dbReference>
<gene>
    <name evidence="2" type="ORF">JZO69_11855</name>
</gene>
<name>A0ABS3H0L9_9ENTE</name>
<organism evidence="2 3">
    <name type="scientific">Candidatus Enterococcus ikei</name>
    <dbReference type="NCBI Taxonomy" id="2815326"/>
    <lineage>
        <taxon>Bacteria</taxon>
        <taxon>Bacillati</taxon>
        <taxon>Bacillota</taxon>
        <taxon>Bacilli</taxon>
        <taxon>Lactobacillales</taxon>
        <taxon>Enterococcaceae</taxon>
        <taxon>Enterococcus</taxon>
    </lineage>
</organism>